<name>A0ABY7DIQ1_MYAAR</name>
<dbReference type="Gene3D" id="3.30.70.270">
    <property type="match status" value="1"/>
</dbReference>
<evidence type="ECO:0000313" key="2">
    <source>
        <dbReference type="Proteomes" id="UP001164746"/>
    </source>
</evidence>
<dbReference type="SUPFAM" id="SSF56672">
    <property type="entry name" value="DNA/RNA polymerases"/>
    <property type="match status" value="1"/>
</dbReference>
<protein>
    <submittedName>
        <fullName evidence="1">Uncharacterized protein</fullName>
    </submittedName>
</protein>
<organism evidence="1 2">
    <name type="scientific">Mya arenaria</name>
    <name type="common">Soft-shell clam</name>
    <dbReference type="NCBI Taxonomy" id="6604"/>
    <lineage>
        <taxon>Eukaryota</taxon>
        <taxon>Metazoa</taxon>
        <taxon>Spiralia</taxon>
        <taxon>Lophotrochozoa</taxon>
        <taxon>Mollusca</taxon>
        <taxon>Bivalvia</taxon>
        <taxon>Autobranchia</taxon>
        <taxon>Heteroconchia</taxon>
        <taxon>Euheterodonta</taxon>
        <taxon>Imparidentia</taxon>
        <taxon>Neoheterodontei</taxon>
        <taxon>Myida</taxon>
        <taxon>Myoidea</taxon>
        <taxon>Myidae</taxon>
        <taxon>Mya</taxon>
    </lineage>
</organism>
<sequence length="105" mass="11971">VTENGSQPGPSNNTKVRAWKIPEDVTEVKQFFELCSYCRKYVKKICSITHRMFVISNGQINRQCEAKYKLVKKERLHLAAGHKANQKKTSTFVLLTKIVGNSILC</sequence>
<feature type="non-terminal residue" evidence="1">
    <location>
        <position position="1"/>
    </location>
</feature>
<dbReference type="Proteomes" id="UP001164746">
    <property type="component" value="Chromosome 2"/>
</dbReference>
<gene>
    <name evidence="1" type="ORF">MAR_028910</name>
</gene>
<dbReference type="InterPro" id="IPR043128">
    <property type="entry name" value="Rev_trsase/Diguanyl_cyclase"/>
</dbReference>
<proteinExistence type="predicted"/>
<reference evidence="1" key="1">
    <citation type="submission" date="2022-11" db="EMBL/GenBank/DDBJ databases">
        <title>Centuries of genome instability and evolution in soft-shell clam transmissible cancer (bioRxiv).</title>
        <authorList>
            <person name="Hart S.F.M."/>
            <person name="Yonemitsu M.A."/>
            <person name="Giersch R.M."/>
            <person name="Beal B.F."/>
            <person name="Arriagada G."/>
            <person name="Davis B.W."/>
            <person name="Ostrander E.A."/>
            <person name="Goff S.P."/>
            <person name="Metzger M.J."/>
        </authorList>
    </citation>
    <scope>NUCLEOTIDE SEQUENCE</scope>
    <source>
        <strain evidence="1">MELC-2E11</strain>
        <tissue evidence="1">Siphon/mantle</tissue>
    </source>
</reference>
<evidence type="ECO:0000313" key="1">
    <source>
        <dbReference type="EMBL" id="WAQ96220.1"/>
    </source>
</evidence>
<accession>A0ABY7DIQ1</accession>
<dbReference type="EMBL" id="CP111013">
    <property type="protein sequence ID" value="WAQ96220.1"/>
    <property type="molecule type" value="Genomic_DNA"/>
</dbReference>
<dbReference type="InterPro" id="IPR043502">
    <property type="entry name" value="DNA/RNA_pol_sf"/>
</dbReference>
<keyword evidence="2" id="KW-1185">Reference proteome</keyword>